<organism evidence="1 2">
    <name type="scientific">Photobacterium piscicola</name>
    <dbReference type="NCBI Taxonomy" id="1378299"/>
    <lineage>
        <taxon>Bacteria</taxon>
        <taxon>Pseudomonadati</taxon>
        <taxon>Pseudomonadota</taxon>
        <taxon>Gammaproteobacteria</taxon>
        <taxon>Vibrionales</taxon>
        <taxon>Vibrionaceae</taxon>
        <taxon>Photobacterium</taxon>
    </lineage>
</organism>
<evidence type="ECO:0000313" key="2">
    <source>
        <dbReference type="Proteomes" id="UP000189966"/>
    </source>
</evidence>
<dbReference type="EMBL" id="FUZI01000010">
    <property type="protein sequence ID" value="SKC33892.1"/>
    <property type="molecule type" value="Genomic_DNA"/>
</dbReference>
<sequence>MIAIAPMLAEITPPYRKYNKCQSITDSLIEANRQTR</sequence>
<name>A0A1T5I492_9GAMM</name>
<gene>
    <name evidence="1" type="ORF">CZ809_03499</name>
</gene>
<evidence type="ECO:0000313" key="1">
    <source>
        <dbReference type="EMBL" id="SKC33892.1"/>
    </source>
</evidence>
<accession>A0A1T5I492</accession>
<proteinExistence type="predicted"/>
<reference evidence="1 2" key="1">
    <citation type="submission" date="2017-02" db="EMBL/GenBank/DDBJ databases">
        <authorList>
            <person name="Peterson S.W."/>
        </authorList>
    </citation>
    <scope>NUCLEOTIDE SEQUENCE [LARGE SCALE GENOMIC DNA]</scope>
    <source>
        <strain evidence="2">type strain: NCCB 100098</strain>
    </source>
</reference>
<dbReference type="AlphaFoldDB" id="A0A1T5I492"/>
<protein>
    <submittedName>
        <fullName evidence="1">Uncharacterized protein</fullName>
    </submittedName>
</protein>
<dbReference type="Proteomes" id="UP000189966">
    <property type="component" value="Unassembled WGS sequence"/>
</dbReference>